<dbReference type="SUPFAM" id="SSF82185">
    <property type="entry name" value="Histone H3 K4-specific methyltransferase SET7/9 N-terminal domain"/>
    <property type="match status" value="1"/>
</dbReference>
<organism evidence="1 2">
    <name type="scientific">Cetobacterium ceti</name>
    <dbReference type="NCBI Taxonomy" id="180163"/>
    <lineage>
        <taxon>Bacteria</taxon>
        <taxon>Fusobacteriati</taxon>
        <taxon>Fusobacteriota</taxon>
        <taxon>Fusobacteriia</taxon>
        <taxon>Fusobacteriales</taxon>
        <taxon>Fusobacteriaceae</taxon>
        <taxon>Cetobacterium</taxon>
    </lineage>
</organism>
<dbReference type="AlphaFoldDB" id="A0A1T4R5Z7"/>
<dbReference type="InterPro" id="IPR011652">
    <property type="entry name" value="MORN_2"/>
</dbReference>
<reference evidence="1 2" key="1">
    <citation type="submission" date="2017-02" db="EMBL/GenBank/DDBJ databases">
        <authorList>
            <person name="Peterson S.W."/>
        </authorList>
    </citation>
    <scope>NUCLEOTIDE SEQUENCE [LARGE SCALE GENOMIC DNA]</scope>
    <source>
        <strain evidence="1 2">ATCC 700028</strain>
    </source>
</reference>
<accession>A0A1T4R5Z7</accession>
<dbReference type="Proteomes" id="UP000191153">
    <property type="component" value="Unassembled WGS sequence"/>
</dbReference>
<dbReference type="OrthoDB" id="86563at2"/>
<dbReference type="Pfam" id="PF07661">
    <property type="entry name" value="MORN_2"/>
    <property type="match status" value="1"/>
</dbReference>
<dbReference type="Gene3D" id="3.90.930.1">
    <property type="match status" value="1"/>
</dbReference>
<evidence type="ECO:0000313" key="1">
    <source>
        <dbReference type="EMBL" id="SKA11098.1"/>
    </source>
</evidence>
<evidence type="ECO:0000313" key="2">
    <source>
        <dbReference type="Proteomes" id="UP000191153"/>
    </source>
</evidence>
<gene>
    <name evidence="1" type="ORF">SAMN02745174_02578</name>
</gene>
<keyword evidence="2" id="KW-1185">Reference proteome</keyword>
<sequence>MKKVKKEYYPGEKFLKEEIIWDDNSLHLKRYYFDGSLMSEFITNEEIPYGIEKEYFESAGGEVYRETVFENENLDGQVKVFFKSGRIEHNYKVKAQLINGEVKSYYENGVLSKESSWENGSKKGLEKAYDIEGNLIRKTIWDNIIKVEEEEYIYE</sequence>
<name>A0A1T4R5Z7_9FUSO</name>
<dbReference type="STRING" id="180163.SAMN02745174_02578"/>
<dbReference type="EMBL" id="FUWX01000043">
    <property type="protein sequence ID" value="SKA11098.1"/>
    <property type="molecule type" value="Genomic_DNA"/>
</dbReference>
<evidence type="ECO:0008006" key="3">
    <source>
        <dbReference type="Google" id="ProtNLM"/>
    </source>
</evidence>
<proteinExistence type="predicted"/>
<dbReference type="RefSeq" id="WP_078694982.1">
    <property type="nucleotide sequence ID" value="NZ_FUWX01000043.1"/>
</dbReference>
<protein>
    <recommendedName>
        <fullName evidence="3">MORN repeat variant</fullName>
    </recommendedName>
</protein>